<organism evidence="1 2">
    <name type="scientific">Bosea eneae</name>
    <dbReference type="NCBI Taxonomy" id="151454"/>
    <lineage>
        <taxon>Bacteria</taxon>
        <taxon>Pseudomonadati</taxon>
        <taxon>Pseudomonadota</taxon>
        <taxon>Alphaproteobacteria</taxon>
        <taxon>Hyphomicrobiales</taxon>
        <taxon>Boseaceae</taxon>
        <taxon>Bosea</taxon>
    </lineage>
</organism>
<accession>A0ABW0IYY7</accession>
<keyword evidence="2" id="KW-1185">Reference proteome</keyword>
<name>A0ABW0IYY7_9HYPH</name>
<dbReference type="EMBL" id="JBHSLW010000076">
    <property type="protein sequence ID" value="MFC5423312.1"/>
    <property type="molecule type" value="Genomic_DNA"/>
</dbReference>
<sequence>MTGPRISLAEQIESVRFAETRQRALNDGKAIKELRGVQFGKRDIERLNAAARSLEALKEYADEMRAFLKLPAEAREAVLRHGETMAQMCIELAKREAIAKAGGPTR</sequence>
<evidence type="ECO:0000313" key="1">
    <source>
        <dbReference type="EMBL" id="MFC5423312.1"/>
    </source>
</evidence>
<reference evidence="2" key="1">
    <citation type="journal article" date="2019" name="Int. J. Syst. Evol. Microbiol.">
        <title>The Global Catalogue of Microorganisms (GCM) 10K type strain sequencing project: providing services to taxonomists for standard genome sequencing and annotation.</title>
        <authorList>
            <consortium name="The Broad Institute Genomics Platform"/>
            <consortium name="The Broad Institute Genome Sequencing Center for Infectious Disease"/>
            <person name="Wu L."/>
            <person name="Ma J."/>
        </authorList>
    </citation>
    <scope>NUCLEOTIDE SEQUENCE [LARGE SCALE GENOMIC DNA]</scope>
    <source>
        <strain evidence="2">NCAIM B.01391</strain>
    </source>
</reference>
<dbReference type="Proteomes" id="UP001596053">
    <property type="component" value="Unassembled WGS sequence"/>
</dbReference>
<proteinExistence type="predicted"/>
<dbReference type="RefSeq" id="WP_377801464.1">
    <property type="nucleotide sequence ID" value="NZ_JBHSLW010000076.1"/>
</dbReference>
<comment type="caution">
    <text evidence="1">The sequence shown here is derived from an EMBL/GenBank/DDBJ whole genome shotgun (WGS) entry which is preliminary data.</text>
</comment>
<gene>
    <name evidence="1" type="ORF">ACFPOB_27605</name>
</gene>
<evidence type="ECO:0000313" key="2">
    <source>
        <dbReference type="Proteomes" id="UP001596053"/>
    </source>
</evidence>
<protein>
    <submittedName>
        <fullName evidence="1">Uncharacterized protein</fullName>
    </submittedName>
</protein>